<accession>C6S5Z5</accession>
<protein>
    <submittedName>
        <fullName evidence="1">Putative type II restriction enzyme</fullName>
    </submittedName>
</protein>
<proteinExistence type="predicted"/>
<dbReference type="InterPro" id="IPR019042">
    <property type="entry name" value="Restrct_endonuc_II_CfrBI"/>
</dbReference>
<reference evidence="1 2" key="1">
    <citation type="journal article" date="2008" name="Proc. Natl. Acad. Sci. U.S.A.">
        <title>Whole-genome comparison of disease and carriage strains provides insights into virulence evolution in Neisseria meningitidis.</title>
        <authorList>
            <person name="Schoen C."/>
            <person name="Blom J."/>
            <person name="Claus H."/>
            <person name="Schramm-Glueck A."/>
            <person name="Brandt P."/>
            <person name="Mueller T."/>
            <person name="Goesmann A."/>
            <person name="Joseph B."/>
            <person name="Konietzny S."/>
            <person name="Kurzai O."/>
            <person name="Schmitt C."/>
            <person name="Friedrich T."/>
            <person name="Linke B."/>
            <person name="Vogel U."/>
            <person name="Frosch M."/>
        </authorList>
    </citation>
    <scope>NUCLEOTIDE SEQUENCE [LARGE SCALE GENOMIC DNA]</scope>
    <source>
        <strain evidence="2">alpha14</strain>
    </source>
</reference>
<dbReference type="HOGENOM" id="CLU_079838_0_0_4"/>
<dbReference type="RefSeq" id="WP_015815384.1">
    <property type="nucleotide sequence ID" value="NC_013016.1"/>
</dbReference>
<dbReference type="KEGG" id="nmi:NMO_0617"/>
<dbReference type="Pfam" id="PF09516">
    <property type="entry name" value="RE_CfrBI"/>
    <property type="match status" value="1"/>
</dbReference>
<dbReference type="AlphaFoldDB" id="C6S5Z5"/>
<sequence length="309" mass="35674">MRITNQVTKNIIKRVIKSEDYRIEIVNLLNAEFLQFSIDFFKKVVTAKLNSKDITIDWYKEHFLAKNSPKGELIIYSGLNEKTITNMYGTAKKSVVIDASIEHFETLYSSIQMLVENEQNEIDLTLTIKLKNVSVDLSISESLIVINTLAVKRSQLRGGLWSTAGKSVEKYLMLTLCQLYQVPEDNYDASTFVKDKSKSVDREIDFYLIKNQNRYLCEVKLMGKGNPESADAIIARNTQIFIADTLSQQNKNQCDELKVEWVALREQQGFLKFEKILRTFDIPFISYQYEDGNKLDCNLDDILNRLLDD</sequence>
<dbReference type="EMBL" id="AM889136">
    <property type="protein sequence ID" value="CBA04789.1"/>
    <property type="molecule type" value="Genomic_DNA"/>
</dbReference>
<organism evidence="1 2">
    <name type="scientific">Neisseria meningitidis (strain alpha14)</name>
    <dbReference type="NCBI Taxonomy" id="662598"/>
    <lineage>
        <taxon>Bacteria</taxon>
        <taxon>Pseudomonadati</taxon>
        <taxon>Pseudomonadota</taxon>
        <taxon>Betaproteobacteria</taxon>
        <taxon>Neisseriales</taxon>
        <taxon>Neisseriaceae</taxon>
        <taxon>Neisseria</taxon>
    </lineage>
</organism>
<gene>
    <name evidence="1" type="ordered locus">NMO_0617</name>
</gene>
<dbReference type="REBASE" id="21491">
    <property type="entry name" value="Ngo14ORF616P"/>
</dbReference>
<dbReference type="Proteomes" id="UP000002054">
    <property type="component" value="Chromosome"/>
</dbReference>
<evidence type="ECO:0000313" key="1">
    <source>
        <dbReference type="EMBL" id="CBA04789.1"/>
    </source>
</evidence>
<name>C6S5Z5_NEIML</name>
<evidence type="ECO:0000313" key="2">
    <source>
        <dbReference type="Proteomes" id="UP000002054"/>
    </source>
</evidence>